<name>A0ABV1BXK4_9FIRM</name>
<dbReference type="Pfam" id="PF02823">
    <property type="entry name" value="ATP-synt_DE_N"/>
    <property type="match status" value="1"/>
</dbReference>
<dbReference type="Pfam" id="PF00401">
    <property type="entry name" value="ATP-synt_DE"/>
    <property type="match status" value="1"/>
</dbReference>
<comment type="caution">
    <text evidence="12">The sequence shown here is derived from an EMBL/GenBank/DDBJ whole genome shotgun (WGS) entry which is preliminary data.</text>
</comment>
<comment type="subcellular location">
    <subcellularLocation>
        <location evidence="1 8">Cell membrane</location>
        <topology evidence="1 8">Peripheral membrane protein</topology>
    </subcellularLocation>
</comment>
<comment type="function">
    <text evidence="8">Produces ATP from ADP in the presence of a proton gradient across the membrane.</text>
</comment>
<dbReference type="Gene3D" id="1.20.5.440">
    <property type="entry name" value="ATP synthase delta/epsilon subunit, C-terminal domain"/>
    <property type="match status" value="1"/>
</dbReference>
<dbReference type="PANTHER" id="PTHR13822">
    <property type="entry name" value="ATP SYNTHASE DELTA/EPSILON CHAIN"/>
    <property type="match status" value="1"/>
</dbReference>
<keyword evidence="8" id="KW-1003">Cell membrane</keyword>
<organism evidence="12 13">
    <name type="scientific">[Lactobacillus] rogosae</name>
    <dbReference type="NCBI Taxonomy" id="706562"/>
    <lineage>
        <taxon>Bacteria</taxon>
        <taxon>Bacillati</taxon>
        <taxon>Bacillota</taxon>
        <taxon>Clostridia</taxon>
        <taxon>Lachnospirales</taxon>
        <taxon>Lachnospiraceae</taxon>
        <taxon>Lachnospira</taxon>
    </lineage>
</organism>
<keyword evidence="7 8" id="KW-0066">ATP synthesis</keyword>
<evidence type="ECO:0000313" key="13">
    <source>
        <dbReference type="Proteomes" id="UP001442364"/>
    </source>
</evidence>
<evidence type="ECO:0000259" key="11">
    <source>
        <dbReference type="Pfam" id="PF02823"/>
    </source>
</evidence>
<dbReference type="InterPro" id="IPR020547">
    <property type="entry name" value="ATP_synth_F1_esu_C"/>
</dbReference>
<dbReference type="InterPro" id="IPR036794">
    <property type="entry name" value="ATP_F1_dsu/esu_C_sf"/>
</dbReference>
<gene>
    <name evidence="8 12" type="primary">atpC</name>
    <name evidence="12" type="ORF">WMO14_11435</name>
</gene>
<evidence type="ECO:0000256" key="5">
    <source>
        <dbReference type="ARBA" id="ARBA00023136"/>
    </source>
</evidence>
<dbReference type="PANTHER" id="PTHR13822:SF10">
    <property type="entry name" value="ATP SYNTHASE EPSILON CHAIN, CHLOROPLASTIC"/>
    <property type="match status" value="1"/>
</dbReference>
<feature type="domain" description="ATP synthase F1 complex delta/epsilon subunit N-terminal" evidence="11">
    <location>
        <begin position="4"/>
        <end position="84"/>
    </location>
</feature>
<evidence type="ECO:0000256" key="3">
    <source>
        <dbReference type="ARBA" id="ARBA00022448"/>
    </source>
</evidence>
<dbReference type="RefSeq" id="WP_022502494.1">
    <property type="nucleotide sequence ID" value="NZ_DAWCMB010000199.1"/>
</dbReference>
<evidence type="ECO:0000256" key="1">
    <source>
        <dbReference type="ARBA" id="ARBA00004202"/>
    </source>
</evidence>
<evidence type="ECO:0000256" key="9">
    <source>
        <dbReference type="RuleBase" id="RU003656"/>
    </source>
</evidence>
<keyword evidence="6 8" id="KW-0139">CF(1)</keyword>
<dbReference type="InterPro" id="IPR001469">
    <property type="entry name" value="ATP_synth_F1_dsu/esu"/>
</dbReference>
<evidence type="ECO:0000256" key="7">
    <source>
        <dbReference type="ARBA" id="ARBA00023310"/>
    </source>
</evidence>
<evidence type="ECO:0000256" key="4">
    <source>
        <dbReference type="ARBA" id="ARBA00023065"/>
    </source>
</evidence>
<dbReference type="SUPFAM" id="SSF51344">
    <property type="entry name" value="Epsilon subunit of F1F0-ATP synthase N-terminal domain"/>
    <property type="match status" value="1"/>
</dbReference>
<comment type="subunit">
    <text evidence="8 9">F-type ATPases have 2 components, CF(1) - the catalytic core - and CF(0) - the membrane proton channel. CF(1) has five subunits: alpha(3), beta(3), gamma(1), delta(1), epsilon(1). CF(0) has three main subunits: a, b and c.</text>
</comment>
<keyword evidence="5 8" id="KW-0472">Membrane</keyword>
<dbReference type="InterPro" id="IPR020546">
    <property type="entry name" value="ATP_synth_F1_dsu/esu_N"/>
</dbReference>
<sequence length="137" mass="15494">MNTFSLKLIACDKVFYDGPCEILIFDGFDGEMAIMANHEPMTCSVETGELRFRVPGETVWQEAIVSTGLLKVEHNKVDIIVYSAERPEEIDKFRAEAALERAREQLAQKQSIMEYHVSTASMARAMARLRGVKNHDV</sequence>
<dbReference type="EMBL" id="JBBMER010000009">
    <property type="protein sequence ID" value="MEQ2380472.1"/>
    <property type="molecule type" value="Genomic_DNA"/>
</dbReference>
<dbReference type="Gene3D" id="2.60.15.10">
    <property type="entry name" value="F0F1 ATP synthase delta/epsilon subunit, N-terminal"/>
    <property type="match status" value="1"/>
</dbReference>
<accession>A0ABV1BXK4</accession>
<dbReference type="CDD" id="cd12152">
    <property type="entry name" value="F1-ATPase_delta"/>
    <property type="match status" value="1"/>
</dbReference>
<dbReference type="InterPro" id="IPR036771">
    <property type="entry name" value="ATPsynth_dsu/esu_N"/>
</dbReference>
<evidence type="ECO:0000313" key="12">
    <source>
        <dbReference type="EMBL" id="MEQ2380472.1"/>
    </source>
</evidence>
<reference evidence="12 13" key="1">
    <citation type="submission" date="2024-03" db="EMBL/GenBank/DDBJ databases">
        <title>Human intestinal bacterial collection.</title>
        <authorList>
            <person name="Pauvert C."/>
            <person name="Hitch T.C.A."/>
            <person name="Clavel T."/>
        </authorList>
    </citation>
    <scope>NUCLEOTIDE SEQUENCE [LARGE SCALE GENOMIC DNA]</scope>
    <source>
        <strain evidence="12 13">CLA-AA-H255</strain>
    </source>
</reference>
<evidence type="ECO:0000256" key="6">
    <source>
        <dbReference type="ARBA" id="ARBA00023196"/>
    </source>
</evidence>
<keyword evidence="8" id="KW-0375">Hydrogen ion transport</keyword>
<proteinExistence type="inferred from homology"/>
<feature type="domain" description="ATP synthase epsilon subunit C-terminal" evidence="10">
    <location>
        <begin position="88"/>
        <end position="130"/>
    </location>
</feature>
<evidence type="ECO:0000256" key="2">
    <source>
        <dbReference type="ARBA" id="ARBA00005712"/>
    </source>
</evidence>
<keyword evidence="3 8" id="KW-0813">Transport</keyword>
<dbReference type="SUPFAM" id="SSF46604">
    <property type="entry name" value="Epsilon subunit of F1F0-ATP synthase C-terminal domain"/>
    <property type="match status" value="1"/>
</dbReference>
<comment type="similarity">
    <text evidence="2 8 9">Belongs to the ATPase epsilon chain family.</text>
</comment>
<evidence type="ECO:0000259" key="10">
    <source>
        <dbReference type="Pfam" id="PF00401"/>
    </source>
</evidence>
<dbReference type="Proteomes" id="UP001442364">
    <property type="component" value="Unassembled WGS sequence"/>
</dbReference>
<dbReference type="HAMAP" id="MF_00530">
    <property type="entry name" value="ATP_synth_epsil_bac"/>
    <property type="match status" value="1"/>
</dbReference>
<protein>
    <recommendedName>
        <fullName evidence="8">ATP synthase epsilon chain</fullName>
    </recommendedName>
    <alternativeName>
        <fullName evidence="8">ATP synthase F1 sector epsilon subunit</fullName>
    </alternativeName>
    <alternativeName>
        <fullName evidence="8">F-ATPase epsilon subunit</fullName>
    </alternativeName>
</protein>
<evidence type="ECO:0000256" key="8">
    <source>
        <dbReference type="HAMAP-Rule" id="MF_00530"/>
    </source>
</evidence>
<keyword evidence="13" id="KW-1185">Reference proteome</keyword>
<keyword evidence="4 8" id="KW-0406">Ion transport</keyword>
<dbReference type="NCBIfam" id="TIGR01216">
    <property type="entry name" value="ATP_synt_epsi"/>
    <property type="match status" value="1"/>
</dbReference>